<dbReference type="GO" id="GO:0016491">
    <property type="term" value="F:oxidoreductase activity"/>
    <property type="evidence" value="ECO:0007669"/>
    <property type="project" value="UniProtKB-KW"/>
</dbReference>
<dbReference type="OrthoDB" id="9793499at2"/>
<sequence>MGARAGLQGPLDFGGKVVLVTGATGGLGAAICHAFAGAGAQVVAGYHRSSEAAVALTRELPAPGQGDHVAVALPVTDSDALRRGAAEVAEAFGRVDVLVNCAGTTRYVRHDDLDALDDALIDTVLATNVRGPIAMVRAFRPLLEAAEGAAIINISSVAARTAMGSNIAYCASKAALDNLTASLARALAPRIRVVSVSPGLVDTDFVRAMDPAWREMQARLTPLGRLADPAEVATAVLAAAGAMPFTTGVAIPVDGGRPLY</sequence>
<evidence type="ECO:0000256" key="1">
    <source>
        <dbReference type="ARBA" id="ARBA00006484"/>
    </source>
</evidence>
<feature type="domain" description="Ketoreductase" evidence="4">
    <location>
        <begin position="16"/>
        <end position="204"/>
    </location>
</feature>
<dbReference type="PRINTS" id="PR00081">
    <property type="entry name" value="GDHRDH"/>
</dbReference>
<dbReference type="InterPro" id="IPR002347">
    <property type="entry name" value="SDR_fam"/>
</dbReference>
<dbReference type="Gene3D" id="3.40.50.720">
    <property type="entry name" value="NAD(P)-binding Rossmann-like Domain"/>
    <property type="match status" value="1"/>
</dbReference>
<dbReference type="EMBL" id="PJRP01000008">
    <property type="protein sequence ID" value="PLP99144.1"/>
    <property type="molecule type" value="Genomic_DNA"/>
</dbReference>
<protein>
    <submittedName>
        <fullName evidence="5">Short-chain dehydrogenase</fullName>
    </submittedName>
</protein>
<reference evidence="5 6" key="1">
    <citation type="submission" date="2017-12" db="EMBL/GenBank/DDBJ databases">
        <title>Genome sequence of the active heterotrophic nitrifier-denitrifier, Cupriavidus pauculus UM1.</title>
        <authorList>
            <person name="Putonti C."/>
            <person name="Castignetti D."/>
        </authorList>
    </citation>
    <scope>NUCLEOTIDE SEQUENCE [LARGE SCALE GENOMIC DNA]</scope>
    <source>
        <strain evidence="5 6">UM1</strain>
    </source>
</reference>
<dbReference type="Pfam" id="PF00106">
    <property type="entry name" value="adh_short"/>
    <property type="match status" value="1"/>
</dbReference>
<dbReference type="InterPro" id="IPR057326">
    <property type="entry name" value="KR_dom"/>
</dbReference>
<dbReference type="PROSITE" id="PS00061">
    <property type="entry name" value="ADH_SHORT"/>
    <property type="match status" value="1"/>
</dbReference>
<dbReference type="FunFam" id="3.40.50.720:FF:000084">
    <property type="entry name" value="Short-chain dehydrogenase reductase"/>
    <property type="match status" value="1"/>
</dbReference>
<accession>A0A2N5CAE3</accession>
<comment type="similarity">
    <text evidence="1 3">Belongs to the short-chain dehydrogenases/reductases (SDR) family.</text>
</comment>
<proteinExistence type="inferred from homology"/>
<dbReference type="Proteomes" id="UP000234341">
    <property type="component" value="Unassembled WGS sequence"/>
</dbReference>
<evidence type="ECO:0000313" key="5">
    <source>
        <dbReference type="EMBL" id="PLP99144.1"/>
    </source>
</evidence>
<organism evidence="5 6">
    <name type="scientific">Cupriavidus pauculus</name>
    <dbReference type="NCBI Taxonomy" id="82633"/>
    <lineage>
        <taxon>Bacteria</taxon>
        <taxon>Pseudomonadati</taxon>
        <taxon>Pseudomonadota</taxon>
        <taxon>Betaproteobacteria</taxon>
        <taxon>Burkholderiales</taxon>
        <taxon>Burkholderiaceae</taxon>
        <taxon>Cupriavidus</taxon>
    </lineage>
</organism>
<dbReference type="RefSeq" id="WP_101682957.1">
    <property type="nucleotide sequence ID" value="NZ_PJRP01000008.1"/>
</dbReference>
<evidence type="ECO:0000256" key="3">
    <source>
        <dbReference type="RuleBase" id="RU000363"/>
    </source>
</evidence>
<dbReference type="SMART" id="SM00822">
    <property type="entry name" value="PKS_KR"/>
    <property type="match status" value="1"/>
</dbReference>
<dbReference type="AlphaFoldDB" id="A0A2N5CAE3"/>
<dbReference type="PANTHER" id="PTHR43639">
    <property type="entry name" value="OXIDOREDUCTASE, SHORT-CHAIN DEHYDROGENASE/REDUCTASE FAMILY (AFU_ORTHOLOGUE AFUA_5G02870)"/>
    <property type="match status" value="1"/>
</dbReference>
<evidence type="ECO:0000313" key="6">
    <source>
        <dbReference type="Proteomes" id="UP000234341"/>
    </source>
</evidence>
<dbReference type="InterPro" id="IPR020904">
    <property type="entry name" value="Sc_DH/Rdtase_CS"/>
</dbReference>
<dbReference type="SUPFAM" id="SSF51735">
    <property type="entry name" value="NAD(P)-binding Rossmann-fold domains"/>
    <property type="match status" value="1"/>
</dbReference>
<dbReference type="CDD" id="cd05233">
    <property type="entry name" value="SDR_c"/>
    <property type="match status" value="1"/>
</dbReference>
<dbReference type="PRINTS" id="PR00080">
    <property type="entry name" value="SDRFAMILY"/>
</dbReference>
<evidence type="ECO:0000256" key="2">
    <source>
        <dbReference type="ARBA" id="ARBA00023002"/>
    </source>
</evidence>
<gene>
    <name evidence="5" type="ORF">CYJ10_17750</name>
</gene>
<comment type="caution">
    <text evidence="5">The sequence shown here is derived from an EMBL/GenBank/DDBJ whole genome shotgun (WGS) entry which is preliminary data.</text>
</comment>
<dbReference type="PANTHER" id="PTHR43639:SF1">
    <property type="entry name" value="SHORT-CHAIN DEHYDROGENASE_REDUCTASE FAMILY PROTEIN"/>
    <property type="match status" value="1"/>
</dbReference>
<keyword evidence="2" id="KW-0560">Oxidoreductase</keyword>
<name>A0A2N5CAE3_9BURK</name>
<evidence type="ECO:0000259" key="4">
    <source>
        <dbReference type="SMART" id="SM00822"/>
    </source>
</evidence>
<dbReference type="InterPro" id="IPR036291">
    <property type="entry name" value="NAD(P)-bd_dom_sf"/>
</dbReference>